<name>A0A9P6WAF8_MAUEX</name>
<evidence type="ECO:0000256" key="2">
    <source>
        <dbReference type="ARBA" id="ARBA00004173"/>
    </source>
</evidence>
<comment type="similarity">
    <text evidence="3">Belongs to the FMP46 family.</text>
</comment>
<dbReference type="InterPro" id="IPR036249">
    <property type="entry name" value="Thioredoxin-like_sf"/>
</dbReference>
<evidence type="ECO:0000256" key="6">
    <source>
        <dbReference type="ARBA" id="ARBA00023128"/>
    </source>
</evidence>
<dbReference type="GO" id="GO:0005739">
    <property type="term" value="C:mitochondrion"/>
    <property type="evidence" value="ECO:0007669"/>
    <property type="project" value="UniProtKB-SubCell"/>
</dbReference>
<evidence type="ECO:0000313" key="7">
    <source>
        <dbReference type="EMBL" id="KAG0666811.1"/>
    </source>
</evidence>
<evidence type="ECO:0000256" key="1">
    <source>
        <dbReference type="ARBA" id="ARBA00002963"/>
    </source>
</evidence>
<reference evidence="7 8" key="1">
    <citation type="submission" date="2020-11" db="EMBL/GenBank/DDBJ databases">
        <title>Kefir isolates.</title>
        <authorList>
            <person name="Marcisauskas S."/>
            <person name="Kim Y."/>
            <person name="Blasche S."/>
        </authorList>
    </citation>
    <scope>NUCLEOTIDE SEQUENCE [LARGE SCALE GENOMIC DNA]</scope>
    <source>
        <strain evidence="7 8">OG2</strain>
    </source>
</reference>
<dbReference type="PANTHER" id="PTHR28071">
    <property type="entry name" value="REDOX PROTEIN FMP46, MITOCHONDRIAL-RELATED"/>
    <property type="match status" value="1"/>
</dbReference>
<dbReference type="EMBL" id="PUHR01000102">
    <property type="protein sequence ID" value="KAG0666811.1"/>
    <property type="molecule type" value="Genomic_DNA"/>
</dbReference>
<protein>
    <submittedName>
        <fullName evidence="7">Fmp46p</fullName>
    </submittedName>
</protein>
<organism evidence="7 8">
    <name type="scientific">Maudiozyma exigua</name>
    <name type="common">Yeast</name>
    <name type="synonym">Kazachstania exigua</name>
    <dbReference type="NCBI Taxonomy" id="34358"/>
    <lineage>
        <taxon>Eukaryota</taxon>
        <taxon>Fungi</taxon>
        <taxon>Dikarya</taxon>
        <taxon>Ascomycota</taxon>
        <taxon>Saccharomycotina</taxon>
        <taxon>Saccharomycetes</taxon>
        <taxon>Saccharomycetales</taxon>
        <taxon>Saccharomycetaceae</taxon>
        <taxon>Maudiozyma</taxon>
    </lineage>
</organism>
<keyword evidence="8" id="KW-1185">Reference proteome</keyword>
<gene>
    <name evidence="7" type="primary">FMP46</name>
    <name evidence="7" type="ORF">C6P45_000183</name>
</gene>
<keyword evidence="5" id="KW-0560">Oxidoreductase</keyword>
<keyword evidence="6" id="KW-0496">Mitochondrion</keyword>
<dbReference type="GO" id="GO:0016491">
    <property type="term" value="F:oxidoreductase activity"/>
    <property type="evidence" value="ECO:0007669"/>
    <property type="project" value="UniProtKB-KW"/>
</dbReference>
<dbReference type="Gene3D" id="3.40.30.10">
    <property type="entry name" value="Glutaredoxin"/>
    <property type="match status" value="1"/>
</dbReference>
<dbReference type="Proteomes" id="UP000750334">
    <property type="component" value="Unassembled WGS sequence"/>
</dbReference>
<keyword evidence="4" id="KW-0809">Transit peptide</keyword>
<dbReference type="PANTHER" id="PTHR28071:SF1">
    <property type="entry name" value="REDOX PROTEIN FMP46, MITOCHONDRIAL-RELATED"/>
    <property type="match status" value="1"/>
</dbReference>
<dbReference type="SUPFAM" id="SSF52833">
    <property type="entry name" value="Thioredoxin-like"/>
    <property type="match status" value="1"/>
</dbReference>
<accession>A0A9P6WAF8</accession>
<dbReference type="Pfam" id="PF07955">
    <property type="entry name" value="DUF1687"/>
    <property type="match status" value="1"/>
</dbReference>
<dbReference type="OrthoDB" id="4044803at2759"/>
<evidence type="ECO:0000256" key="5">
    <source>
        <dbReference type="ARBA" id="ARBA00023002"/>
    </source>
</evidence>
<dbReference type="InterPro" id="IPR012882">
    <property type="entry name" value="Fmp46"/>
</dbReference>
<evidence type="ECO:0000313" key="8">
    <source>
        <dbReference type="Proteomes" id="UP000750334"/>
    </source>
</evidence>
<evidence type="ECO:0000256" key="4">
    <source>
        <dbReference type="ARBA" id="ARBA00022946"/>
    </source>
</evidence>
<comment type="caution">
    <text evidence="7">The sequence shown here is derived from an EMBL/GenBank/DDBJ whole genome shotgun (WGS) entry which is preliminary data.</text>
</comment>
<proteinExistence type="inferred from homology"/>
<comment type="function">
    <text evidence="1">Putative mitochondrial redox protein which could be involved in the reduction of small toxic molecules.</text>
</comment>
<dbReference type="AlphaFoldDB" id="A0A9P6WAF8"/>
<evidence type="ECO:0000256" key="3">
    <source>
        <dbReference type="ARBA" id="ARBA00009734"/>
    </source>
</evidence>
<sequence>MFRSLQFQPRIITIFCKDASNHRATNIINYLKPFETAKKLDIEIHDQFPTREQLQYMSQIDSKLLNKQINNLNTLLKLRPHEPPFNESIKDAINQGVWNHEDGTLWVDWEKQKMGDSLKSIESEIKET</sequence>
<comment type="subcellular location">
    <subcellularLocation>
        <location evidence="2">Mitochondrion</location>
    </subcellularLocation>
</comment>